<comment type="caution">
    <text evidence="1">The sequence shown here is derived from an EMBL/GenBank/DDBJ whole genome shotgun (WGS) entry which is preliminary data.</text>
</comment>
<organism evidence="1 2">
    <name type="scientific">Phaseolus coccineus</name>
    <name type="common">Scarlet runner bean</name>
    <name type="synonym">Phaseolus multiflorus</name>
    <dbReference type="NCBI Taxonomy" id="3886"/>
    <lineage>
        <taxon>Eukaryota</taxon>
        <taxon>Viridiplantae</taxon>
        <taxon>Streptophyta</taxon>
        <taxon>Embryophyta</taxon>
        <taxon>Tracheophyta</taxon>
        <taxon>Spermatophyta</taxon>
        <taxon>Magnoliopsida</taxon>
        <taxon>eudicotyledons</taxon>
        <taxon>Gunneridae</taxon>
        <taxon>Pentapetalae</taxon>
        <taxon>rosids</taxon>
        <taxon>fabids</taxon>
        <taxon>Fabales</taxon>
        <taxon>Fabaceae</taxon>
        <taxon>Papilionoideae</taxon>
        <taxon>50 kb inversion clade</taxon>
        <taxon>NPAAA clade</taxon>
        <taxon>indigoferoid/millettioid clade</taxon>
        <taxon>Phaseoleae</taxon>
        <taxon>Phaseolus</taxon>
    </lineage>
</organism>
<proteinExistence type="predicted"/>
<name>A0AAN9LIY7_PHACN</name>
<reference evidence="1 2" key="1">
    <citation type="submission" date="2024-01" db="EMBL/GenBank/DDBJ databases">
        <title>The genomes of 5 underutilized Papilionoideae crops provide insights into root nodulation and disease resistanc.</title>
        <authorList>
            <person name="Jiang F."/>
        </authorList>
    </citation>
    <scope>NUCLEOTIDE SEQUENCE [LARGE SCALE GENOMIC DNA]</scope>
    <source>
        <strain evidence="1">JINMINGXINNONG_FW02</strain>
        <tissue evidence="1">Leaves</tissue>
    </source>
</reference>
<evidence type="ECO:0000313" key="1">
    <source>
        <dbReference type="EMBL" id="KAK7335167.1"/>
    </source>
</evidence>
<protein>
    <submittedName>
        <fullName evidence="1">Uncharacterized protein</fullName>
    </submittedName>
</protein>
<keyword evidence="2" id="KW-1185">Reference proteome</keyword>
<gene>
    <name evidence="1" type="ORF">VNO80_26943</name>
</gene>
<sequence>MSGRGGRVPFRHLPKHTPTVLSTLLALDPWLSSPYFASLAEFQCYPFPLFPIGCRKILQELCIKLEIHSHKSFRIWVLL</sequence>
<dbReference type="Proteomes" id="UP001374584">
    <property type="component" value="Unassembled WGS sequence"/>
</dbReference>
<evidence type="ECO:0000313" key="2">
    <source>
        <dbReference type="Proteomes" id="UP001374584"/>
    </source>
</evidence>
<dbReference type="EMBL" id="JAYMYR010000010">
    <property type="protein sequence ID" value="KAK7335167.1"/>
    <property type="molecule type" value="Genomic_DNA"/>
</dbReference>
<accession>A0AAN9LIY7</accession>
<dbReference type="AlphaFoldDB" id="A0AAN9LIY7"/>